<dbReference type="SUPFAM" id="SSF53850">
    <property type="entry name" value="Periplasmic binding protein-like II"/>
    <property type="match status" value="1"/>
</dbReference>
<comment type="caution">
    <text evidence="3">The sequence shown here is derived from an EMBL/GenBank/DDBJ whole genome shotgun (WGS) entry which is preliminary data.</text>
</comment>
<dbReference type="CDD" id="cd07012">
    <property type="entry name" value="PBP2_Bug_TTT"/>
    <property type="match status" value="1"/>
</dbReference>
<dbReference type="PANTHER" id="PTHR42928:SF5">
    <property type="entry name" value="BLR1237 PROTEIN"/>
    <property type="match status" value="1"/>
</dbReference>
<feature type="signal peptide" evidence="2">
    <location>
        <begin position="1"/>
        <end position="23"/>
    </location>
</feature>
<protein>
    <submittedName>
        <fullName evidence="3">Tripartite tricarboxylate transporter substrate binding protein</fullName>
    </submittedName>
</protein>
<feature type="chain" id="PRO_5046700154" evidence="2">
    <location>
        <begin position="24"/>
        <end position="324"/>
    </location>
</feature>
<dbReference type="RefSeq" id="WP_211856595.1">
    <property type="nucleotide sequence ID" value="NZ_JAAGBB010000066.1"/>
</dbReference>
<dbReference type="Pfam" id="PF03401">
    <property type="entry name" value="TctC"/>
    <property type="match status" value="1"/>
</dbReference>
<comment type="similarity">
    <text evidence="1">Belongs to the UPF0065 (bug) family.</text>
</comment>
<gene>
    <name evidence="3" type="ORF">GXW71_30405</name>
</gene>
<dbReference type="PANTHER" id="PTHR42928">
    <property type="entry name" value="TRICARBOXYLATE-BINDING PROTEIN"/>
    <property type="match status" value="1"/>
</dbReference>
<organism evidence="3 4">
    <name type="scientific">Plastoroseomonas hellenica</name>
    <dbReference type="NCBI Taxonomy" id="2687306"/>
    <lineage>
        <taxon>Bacteria</taxon>
        <taxon>Pseudomonadati</taxon>
        <taxon>Pseudomonadota</taxon>
        <taxon>Alphaproteobacteria</taxon>
        <taxon>Acetobacterales</taxon>
        <taxon>Acetobacteraceae</taxon>
        <taxon>Plastoroseomonas</taxon>
    </lineage>
</organism>
<keyword evidence="2" id="KW-0732">Signal</keyword>
<evidence type="ECO:0000313" key="3">
    <source>
        <dbReference type="EMBL" id="MBR0668703.1"/>
    </source>
</evidence>
<evidence type="ECO:0000256" key="1">
    <source>
        <dbReference type="ARBA" id="ARBA00006987"/>
    </source>
</evidence>
<dbReference type="Gene3D" id="3.40.190.150">
    <property type="entry name" value="Bordetella uptake gene, domain 1"/>
    <property type="match status" value="1"/>
</dbReference>
<sequence length="324" mass="33536">MSVVTRRAALGAAALLATAPARAQPAWPSRSIQVIVPYAPGGTGDVFARLLSERLRAALGQAVVIENRSGASGTIGTQSVVRAQPDGHTLLFGQAPEIAIAKSFLPNTGYDAERDLLPVALVGNAALALCVNAASPYRSVGDIVAAARARRGSVTFASSGGGTPGHFAAEVLSLRAGGGMVHVPYRGGGPALIDLLGGHIDFFFSGMPGAVPHAREGKLRIVAVSTARRIPGAPEIPTVQEGGIADFDLSLWGGFFAPSGTPAGVVRRLNAEVNRLLEDAAIRDRLVQEGAEVRALSPEEFGAFVRAEIAKYAEVIRITGVRPD</sequence>
<dbReference type="EMBL" id="JAAGBB010000066">
    <property type="protein sequence ID" value="MBR0668703.1"/>
    <property type="molecule type" value="Genomic_DNA"/>
</dbReference>
<dbReference type="Gene3D" id="3.40.190.10">
    <property type="entry name" value="Periplasmic binding protein-like II"/>
    <property type="match status" value="1"/>
</dbReference>
<dbReference type="Proteomes" id="UP001196870">
    <property type="component" value="Unassembled WGS sequence"/>
</dbReference>
<name>A0ABS5F803_9PROT</name>
<evidence type="ECO:0000256" key="2">
    <source>
        <dbReference type="SAM" id="SignalP"/>
    </source>
</evidence>
<dbReference type="InterPro" id="IPR005064">
    <property type="entry name" value="BUG"/>
</dbReference>
<dbReference type="PIRSF" id="PIRSF017082">
    <property type="entry name" value="YflP"/>
    <property type="match status" value="1"/>
</dbReference>
<evidence type="ECO:0000313" key="4">
    <source>
        <dbReference type="Proteomes" id="UP001196870"/>
    </source>
</evidence>
<accession>A0ABS5F803</accession>
<reference evidence="4" key="1">
    <citation type="journal article" date="2021" name="Syst. Appl. Microbiol.">
        <title>Roseomonas hellenica sp. nov., isolated from roots of wild-growing Alkanna tinctoria.</title>
        <authorList>
            <person name="Rat A."/>
            <person name="Naranjo H.D."/>
            <person name="Lebbe L."/>
            <person name="Cnockaert M."/>
            <person name="Krigas N."/>
            <person name="Grigoriadou K."/>
            <person name="Maloupa E."/>
            <person name="Willems A."/>
        </authorList>
    </citation>
    <scope>NUCLEOTIDE SEQUENCE [LARGE SCALE GENOMIC DNA]</scope>
    <source>
        <strain evidence="4">LMG 31523</strain>
    </source>
</reference>
<dbReference type="InterPro" id="IPR042100">
    <property type="entry name" value="Bug_dom1"/>
</dbReference>
<proteinExistence type="inferred from homology"/>
<keyword evidence="4" id="KW-1185">Reference proteome</keyword>